<keyword evidence="6" id="KW-0915">Sodium</keyword>
<keyword evidence="4 10" id="KW-0812">Transmembrane</keyword>
<comment type="caution">
    <text evidence="12">The sequence shown here is derived from an EMBL/GenBank/DDBJ whole genome shotgun (WGS) entry which is preliminary data.</text>
</comment>
<feature type="transmembrane region" description="Helical" evidence="10">
    <location>
        <begin position="362"/>
        <end position="381"/>
    </location>
</feature>
<feature type="transmembrane region" description="Helical" evidence="10">
    <location>
        <begin position="288"/>
        <end position="308"/>
    </location>
</feature>
<dbReference type="GO" id="GO:0005886">
    <property type="term" value="C:plasma membrane"/>
    <property type="evidence" value="ECO:0007669"/>
    <property type="project" value="UniProtKB-SubCell"/>
</dbReference>
<dbReference type="GO" id="GO:0015386">
    <property type="term" value="F:potassium:proton antiporter activity"/>
    <property type="evidence" value="ECO:0007669"/>
    <property type="project" value="TreeGrafter"/>
</dbReference>
<keyword evidence="5 10" id="KW-1133">Transmembrane helix</keyword>
<feature type="transmembrane region" description="Helical" evidence="10">
    <location>
        <begin position="244"/>
        <end position="268"/>
    </location>
</feature>
<evidence type="ECO:0000256" key="4">
    <source>
        <dbReference type="ARBA" id="ARBA00022692"/>
    </source>
</evidence>
<dbReference type="AlphaFoldDB" id="A0AAX1UHB9"/>
<dbReference type="PANTHER" id="PTHR10110:SF86">
    <property type="entry name" value="SODIUM_HYDROGEN EXCHANGER 7"/>
    <property type="match status" value="1"/>
</dbReference>
<keyword evidence="8 10" id="KW-0472">Membrane</keyword>
<evidence type="ECO:0000256" key="7">
    <source>
        <dbReference type="ARBA" id="ARBA00023065"/>
    </source>
</evidence>
<dbReference type="PANTHER" id="PTHR10110">
    <property type="entry name" value="SODIUM/HYDROGEN EXCHANGER"/>
    <property type="match status" value="1"/>
</dbReference>
<dbReference type="Pfam" id="PF00999">
    <property type="entry name" value="Na_H_Exchanger"/>
    <property type="match status" value="1"/>
</dbReference>
<dbReference type="SUPFAM" id="SSF51206">
    <property type="entry name" value="cAMP-binding domain-like"/>
    <property type="match status" value="1"/>
</dbReference>
<dbReference type="InterPro" id="IPR000595">
    <property type="entry name" value="cNMP-bd_dom"/>
</dbReference>
<keyword evidence="7" id="KW-0406">Ion transport</keyword>
<evidence type="ECO:0000259" key="11">
    <source>
        <dbReference type="PROSITE" id="PS50042"/>
    </source>
</evidence>
<evidence type="ECO:0000256" key="5">
    <source>
        <dbReference type="ARBA" id="ARBA00022989"/>
    </source>
</evidence>
<feature type="transmembrane region" description="Helical" evidence="10">
    <location>
        <begin position="203"/>
        <end position="224"/>
    </location>
</feature>
<evidence type="ECO:0000256" key="3">
    <source>
        <dbReference type="ARBA" id="ARBA00022475"/>
    </source>
</evidence>
<evidence type="ECO:0000313" key="12">
    <source>
        <dbReference type="EMBL" id="RHZ92145.1"/>
    </source>
</evidence>
<evidence type="ECO:0000256" key="6">
    <source>
        <dbReference type="ARBA" id="ARBA00023053"/>
    </source>
</evidence>
<dbReference type="GO" id="GO:0051453">
    <property type="term" value="P:regulation of intracellular pH"/>
    <property type="evidence" value="ECO:0007669"/>
    <property type="project" value="TreeGrafter"/>
</dbReference>
<name>A0AAX1UHB9_CERSP</name>
<feature type="transmembrane region" description="Helical" evidence="10">
    <location>
        <begin position="62"/>
        <end position="80"/>
    </location>
</feature>
<gene>
    <name evidence="12" type="ORF">D1114_18120</name>
</gene>
<feature type="transmembrane region" description="Helical" evidence="10">
    <location>
        <begin position="100"/>
        <end position="122"/>
    </location>
</feature>
<proteinExistence type="predicted"/>
<dbReference type="SMART" id="SM00100">
    <property type="entry name" value="cNMP"/>
    <property type="match status" value="1"/>
</dbReference>
<organism evidence="12 13">
    <name type="scientific">Cereibacter sphaeroides</name>
    <name type="common">Rhodobacter sphaeroides</name>
    <dbReference type="NCBI Taxonomy" id="1063"/>
    <lineage>
        <taxon>Bacteria</taxon>
        <taxon>Pseudomonadati</taxon>
        <taxon>Pseudomonadota</taxon>
        <taxon>Alphaproteobacteria</taxon>
        <taxon>Rhodobacterales</taxon>
        <taxon>Paracoccaceae</taxon>
        <taxon>Cereibacter</taxon>
    </lineage>
</organism>
<evidence type="ECO:0000313" key="13">
    <source>
        <dbReference type="Proteomes" id="UP000266305"/>
    </source>
</evidence>
<comment type="subcellular location">
    <subcellularLocation>
        <location evidence="1">Cell membrane</location>
        <topology evidence="1">Multi-pass membrane protein</topology>
    </subcellularLocation>
</comment>
<dbReference type="InterPro" id="IPR018422">
    <property type="entry name" value="Cation/H_exchanger_CPA1"/>
</dbReference>
<dbReference type="InterPro" id="IPR018490">
    <property type="entry name" value="cNMP-bd_dom_sf"/>
</dbReference>
<feature type="domain" description="Cyclic nucleotide-binding" evidence="11">
    <location>
        <begin position="709"/>
        <end position="823"/>
    </location>
</feature>
<evidence type="ECO:0000256" key="1">
    <source>
        <dbReference type="ARBA" id="ARBA00004651"/>
    </source>
</evidence>
<dbReference type="GeneID" id="3718841"/>
<feature type="transmembrane region" description="Helical" evidence="10">
    <location>
        <begin position="30"/>
        <end position="50"/>
    </location>
</feature>
<dbReference type="EMBL" id="QWGP01000026">
    <property type="protein sequence ID" value="RHZ92145.1"/>
    <property type="molecule type" value="Genomic_DNA"/>
</dbReference>
<feature type="transmembrane region" description="Helical" evidence="10">
    <location>
        <begin position="393"/>
        <end position="416"/>
    </location>
</feature>
<dbReference type="InterPro" id="IPR006153">
    <property type="entry name" value="Cation/H_exchanger_TM"/>
</dbReference>
<evidence type="ECO:0000256" key="10">
    <source>
        <dbReference type="SAM" id="Phobius"/>
    </source>
</evidence>
<accession>A0AAX1UHB9</accession>
<feature type="transmembrane region" description="Helical" evidence="10">
    <location>
        <begin position="320"/>
        <end position="342"/>
    </location>
</feature>
<dbReference type="Gene3D" id="2.60.120.10">
    <property type="entry name" value="Jelly Rolls"/>
    <property type="match status" value="1"/>
</dbReference>
<dbReference type="PROSITE" id="PS50042">
    <property type="entry name" value="CNMP_BINDING_3"/>
    <property type="match status" value="1"/>
</dbReference>
<dbReference type="CDD" id="cd00038">
    <property type="entry name" value="CAP_ED"/>
    <property type="match status" value="1"/>
</dbReference>
<evidence type="ECO:0000256" key="2">
    <source>
        <dbReference type="ARBA" id="ARBA00022448"/>
    </source>
</evidence>
<keyword evidence="2" id="KW-0813">Transport</keyword>
<keyword evidence="9" id="KW-0739">Sodium transport</keyword>
<dbReference type="Pfam" id="PF00027">
    <property type="entry name" value="cNMP_binding"/>
    <property type="match status" value="1"/>
</dbReference>
<evidence type="ECO:0000256" key="8">
    <source>
        <dbReference type="ARBA" id="ARBA00023136"/>
    </source>
</evidence>
<dbReference type="GO" id="GO:0015385">
    <property type="term" value="F:sodium:proton antiporter activity"/>
    <property type="evidence" value="ECO:0007669"/>
    <property type="project" value="InterPro"/>
</dbReference>
<reference evidence="12 13" key="1">
    <citation type="submission" date="2018-08" db="EMBL/GenBank/DDBJ databases">
        <title>Draft genome sequence of Rhodobacter sphaeroides FY.</title>
        <authorList>
            <person name="Rayyan A."/>
            <person name="Meyer T.E."/>
            <person name="Kyndt J.A."/>
        </authorList>
    </citation>
    <scope>NUCLEOTIDE SEQUENCE [LARGE SCALE GENOMIC DNA]</scope>
    <source>
        <strain evidence="12 13">FY</strain>
    </source>
</reference>
<dbReference type="Proteomes" id="UP000266305">
    <property type="component" value="Unassembled WGS sequence"/>
</dbReference>
<protein>
    <submittedName>
        <fullName evidence="12">Sodium:proton antiporter</fullName>
    </submittedName>
</protein>
<dbReference type="InterPro" id="IPR014710">
    <property type="entry name" value="RmlC-like_jellyroll"/>
</dbReference>
<sequence>MNIVLLVTALAVLFIVIAACEPVAARLRLPYSVVLAVVGAMLGTLALWLQRSGVAASFPPEVADLLALPIRSSVFLYIFLPTLLFQVSLSLNIRRMIDDWVPILVMAVVAVLVSTLAIGFALQPFSSMSLAACLLLGSIVSTTDPSAVVSIFRSIAAPQRLTRIVEGESLLNDAAAIALFGFFLTFVMAGVPDPTLRQALVEFPLLILGGLGLGYLMARIALFLMTRMASHPTAQLSLSLALPYLTYVLAEQGFHASGVIAVVTAGIAMNLTGPGRLSPATWKLLSDIWEMLSHWAGSLIFIVAALLIPRLIGRATGWDLLLIGVVALAAVVARGVMLSGLLPLLTRFNLSPRVERPYRVAILWGGLRGAVTLALALAVTENPMVPPHVKREVGILATGFVLFTLLAQGTTLRWVIRRLGLARLTPLDLALSNQVIAVALQNVREGVAETVRERELDPQIVRSEAKGFGQRLARAVELADDSADDIPDRDRITLGLVALAGRERDAILAAFRQQIISPRLAEAMLVDVDRLIERTRLQGRDGYRAAGRRALGLGRQHRIAVWAHNRLKITRWLSQLTSDRFEMLLTQRLILGDLHGLIDGKIRRIHGRRVAEILHEMLKRREEETEQALEALRLQYPGYSEEMVRSFIRRTALQLELREYEMLHDDGLIGQELFMTLRQRIQVARGKKERRPHLDLAVQKVELVRQFPLFAEMEEDQLRALERLLQTVYVRPGDVLLRRGDVPRKVFFIASGAVESDVAGQKVRLGRGEMFGQLAILTRKTRKAQVTAISHGTLLSLDEARFLELLRRNRTLQEAAVESAARRNVTIDLSAI</sequence>
<evidence type="ECO:0000256" key="9">
    <source>
        <dbReference type="ARBA" id="ARBA00023201"/>
    </source>
</evidence>
<dbReference type="GO" id="GO:0098719">
    <property type="term" value="P:sodium ion import across plasma membrane"/>
    <property type="evidence" value="ECO:0007669"/>
    <property type="project" value="TreeGrafter"/>
</dbReference>
<feature type="transmembrane region" description="Helical" evidence="10">
    <location>
        <begin position="170"/>
        <end position="191"/>
    </location>
</feature>
<dbReference type="RefSeq" id="WP_002720592.1">
    <property type="nucleotide sequence ID" value="NZ_BJXO01000001.1"/>
</dbReference>
<dbReference type="Gene3D" id="6.10.140.1330">
    <property type="match status" value="1"/>
</dbReference>
<keyword evidence="3" id="KW-1003">Cell membrane</keyword>